<feature type="region of interest" description="Disordered" evidence="6">
    <location>
        <begin position="12"/>
        <end position="37"/>
    </location>
</feature>
<feature type="transmembrane region" description="Helical" evidence="7">
    <location>
        <begin position="246"/>
        <end position="268"/>
    </location>
</feature>
<feature type="compositionally biased region" description="Basic and acidic residues" evidence="6">
    <location>
        <begin position="13"/>
        <end position="33"/>
    </location>
</feature>
<dbReference type="GO" id="GO:0005886">
    <property type="term" value="C:plasma membrane"/>
    <property type="evidence" value="ECO:0007669"/>
    <property type="project" value="UniProtKB-SubCell"/>
</dbReference>
<feature type="compositionally biased region" description="Acidic residues" evidence="6">
    <location>
        <begin position="337"/>
        <end position="346"/>
    </location>
</feature>
<evidence type="ECO:0000313" key="9">
    <source>
        <dbReference type="Proteomes" id="UP000000657"/>
    </source>
</evidence>
<feature type="region of interest" description="Disordered" evidence="6">
    <location>
        <begin position="314"/>
        <end position="379"/>
    </location>
</feature>
<dbReference type="PANTHER" id="PTHR30213:SF0">
    <property type="entry name" value="UPF0761 MEMBRANE PROTEIN YIHY"/>
    <property type="match status" value="1"/>
</dbReference>
<keyword evidence="5 7" id="KW-0472">Membrane</keyword>
<feature type="compositionally biased region" description="Basic residues" evidence="6">
    <location>
        <begin position="368"/>
        <end position="379"/>
    </location>
</feature>
<dbReference type="AlphaFoldDB" id="Q0RTC5"/>
<gene>
    <name evidence="8" type="ordered locus">FRAAL0501</name>
</gene>
<feature type="transmembrane region" description="Helical" evidence="7">
    <location>
        <begin position="173"/>
        <end position="194"/>
    </location>
</feature>
<keyword evidence="2" id="KW-1003">Cell membrane</keyword>
<dbReference type="Proteomes" id="UP000000657">
    <property type="component" value="Chromosome"/>
</dbReference>
<protein>
    <submittedName>
        <fullName evidence="8">tRNA processing ribonuclease</fullName>
    </submittedName>
</protein>
<evidence type="ECO:0000256" key="6">
    <source>
        <dbReference type="SAM" id="MobiDB-lite"/>
    </source>
</evidence>
<dbReference type="InterPro" id="IPR017039">
    <property type="entry name" value="Virul_fac_BrkB"/>
</dbReference>
<keyword evidence="4 7" id="KW-1133">Transmembrane helix</keyword>
<organism evidence="8 9">
    <name type="scientific">Frankia alni (strain DSM 45986 / CECT 9034 / ACN14a)</name>
    <dbReference type="NCBI Taxonomy" id="326424"/>
    <lineage>
        <taxon>Bacteria</taxon>
        <taxon>Bacillati</taxon>
        <taxon>Actinomycetota</taxon>
        <taxon>Actinomycetes</taxon>
        <taxon>Frankiales</taxon>
        <taxon>Frankiaceae</taxon>
        <taxon>Frankia</taxon>
    </lineage>
</organism>
<feature type="compositionally biased region" description="Basic and acidic residues" evidence="6">
    <location>
        <begin position="347"/>
        <end position="356"/>
    </location>
</feature>
<dbReference type="eggNOG" id="COG1295">
    <property type="taxonomic scope" value="Bacteria"/>
</dbReference>
<dbReference type="HOGENOM" id="CLU_045539_0_0_11"/>
<evidence type="ECO:0000256" key="2">
    <source>
        <dbReference type="ARBA" id="ARBA00022475"/>
    </source>
</evidence>
<proteinExistence type="predicted"/>
<name>Q0RTC5_FRAAA</name>
<accession>Q0RTC5</accession>
<keyword evidence="9" id="KW-1185">Reference proteome</keyword>
<dbReference type="NCBIfam" id="TIGR00765">
    <property type="entry name" value="yihY_not_rbn"/>
    <property type="match status" value="1"/>
</dbReference>
<dbReference type="PANTHER" id="PTHR30213">
    <property type="entry name" value="INNER MEMBRANE PROTEIN YHJD"/>
    <property type="match status" value="1"/>
</dbReference>
<feature type="transmembrane region" description="Helical" evidence="7">
    <location>
        <begin position="280"/>
        <end position="304"/>
    </location>
</feature>
<evidence type="ECO:0000256" key="7">
    <source>
        <dbReference type="SAM" id="Phobius"/>
    </source>
</evidence>
<dbReference type="EMBL" id="CT573213">
    <property type="protein sequence ID" value="CAJ59176.1"/>
    <property type="molecule type" value="Genomic_DNA"/>
</dbReference>
<sequence>MEIAMNPSVLLGHRHDDRGHRTSRPVREVDPPEHGPTSVPARGWLAVAKRVKSQLAILSIPLIASGVAFWAILSIFPAAIAVLTVYGLVASPQTVSNQIADLSDSLSPSTSAVLRDWLNGIVSTNHSGLGLGLLLSLAGVLWAVSSGTQNLIKAVTVAFEQEETRGPVRLRGLAVAMSLGGVVVAVLIVGGITAGGSLLSHHVADGTVRVVLTVVQWLVLAMIVMAAVATLYRFGPAHTPANWRWASVGAVVATVALIVASVAFSFYVRAFGHYNKTYGALGGVVILMLWLYYAVTVVLIGALLNAEAAREATGATAPETYPEASPVGVRRPWDRPEADDEAETEAETDRDGETATDRPAGAAERIRTGIRFRRRERRG</sequence>
<evidence type="ECO:0000256" key="5">
    <source>
        <dbReference type="ARBA" id="ARBA00023136"/>
    </source>
</evidence>
<comment type="subcellular location">
    <subcellularLocation>
        <location evidence="1">Cell membrane</location>
        <topology evidence="1">Multi-pass membrane protein</topology>
    </subcellularLocation>
</comment>
<evidence type="ECO:0000256" key="1">
    <source>
        <dbReference type="ARBA" id="ARBA00004651"/>
    </source>
</evidence>
<dbReference type="STRING" id="326424.FRAAL0501"/>
<evidence type="ECO:0000256" key="4">
    <source>
        <dbReference type="ARBA" id="ARBA00022989"/>
    </source>
</evidence>
<dbReference type="Pfam" id="PF03631">
    <property type="entry name" value="Virul_fac_BrkB"/>
    <property type="match status" value="1"/>
</dbReference>
<dbReference type="KEGG" id="fal:FRAAL0501"/>
<feature type="transmembrane region" description="Helical" evidence="7">
    <location>
        <begin position="214"/>
        <end position="234"/>
    </location>
</feature>
<keyword evidence="3 7" id="KW-0812">Transmembrane</keyword>
<evidence type="ECO:0000313" key="8">
    <source>
        <dbReference type="EMBL" id="CAJ59176.1"/>
    </source>
</evidence>
<feature type="transmembrane region" description="Helical" evidence="7">
    <location>
        <begin position="55"/>
        <end position="88"/>
    </location>
</feature>
<evidence type="ECO:0000256" key="3">
    <source>
        <dbReference type="ARBA" id="ARBA00022692"/>
    </source>
</evidence>
<reference evidence="8 9" key="1">
    <citation type="journal article" date="2007" name="Genome Res.">
        <title>Genome characteristics of facultatively symbiotic Frankia sp. strains reflect host range and host plant biogeography.</title>
        <authorList>
            <person name="Normand P."/>
            <person name="Lapierre P."/>
            <person name="Tisa L.S."/>
            <person name="Gogarten J.P."/>
            <person name="Alloisio N."/>
            <person name="Bagnarol E."/>
            <person name="Bassi C.A."/>
            <person name="Berry A.M."/>
            <person name="Bickhart D.M."/>
            <person name="Choisne N."/>
            <person name="Couloux A."/>
            <person name="Cournoyer B."/>
            <person name="Cruveiller S."/>
            <person name="Daubin V."/>
            <person name="Demange N."/>
            <person name="Francino M.P."/>
            <person name="Goltsman E."/>
            <person name="Huang Y."/>
            <person name="Kopp O.R."/>
            <person name="Labarre L."/>
            <person name="Lapidus A."/>
            <person name="Lavire C."/>
            <person name="Marechal J."/>
            <person name="Martinez M."/>
            <person name="Mastronunzio J.E."/>
            <person name="Mullin B.C."/>
            <person name="Niemann J."/>
            <person name="Pujic P."/>
            <person name="Rawnsley T."/>
            <person name="Rouy Z."/>
            <person name="Schenowitz C."/>
            <person name="Sellstedt A."/>
            <person name="Tavares F."/>
            <person name="Tomkins J.P."/>
            <person name="Vallenet D."/>
            <person name="Valverde C."/>
            <person name="Wall L.G."/>
            <person name="Wang Y."/>
            <person name="Medigue C."/>
            <person name="Benson D.R."/>
        </authorList>
    </citation>
    <scope>NUCLEOTIDE SEQUENCE [LARGE SCALE GENOMIC DNA]</scope>
    <source>
        <strain evidence="9">DSM 45986 / CECT 9034 / ACN14a</strain>
    </source>
</reference>